<dbReference type="OrthoDB" id="264532at2759"/>
<reference evidence="17 18" key="1">
    <citation type="submission" date="2018-12" db="EMBL/GenBank/DDBJ databases">
        <authorList>
            <person name="Tiukova I."/>
            <person name="Dainat J."/>
        </authorList>
    </citation>
    <scope>NUCLEOTIDE SEQUENCE [LARGE SCALE GENOMIC DNA]</scope>
</reference>
<dbReference type="EC" id="2.3.1.20" evidence="5"/>
<protein>
    <recommendedName>
        <fullName evidence="5">diacylglycerol O-acyltransferase</fullName>
        <ecNumber evidence="5">2.3.1.20</ecNumber>
    </recommendedName>
</protein>
<feature type="transmembrane region" description="Helical" evidence="16">
    <location>
        <begin position="16"/>
        <end position="35"/>
    </location>
</feature>
<gene>
    <name evidence="17" type="ORF">BRENAR_LOCUS3566</name>
</gene>
<feature type="transmembrane region" description="Helical" evidence="16">
    <location>
        <begin position="549"/>
        <end position="566"/>
    </location>
</feature>
<dbReference type="CDD" id="cd07987">
    <property type="entry name" value="LPLAT_MGAT-like"/>
    <property type="match status" value="2"/>
</dbReference>
<evidence type="ECO:0000256" key="1">
    <source>
        <dbReference type="ARBA" id="ARBA00004477"/>
    </source>
</evidence>
<feature type="transmembrane region" description="Helical" evidence="16">
    <location>
        <begin position="572"/>
        <end position="592"/>
    </location>
</feature>
<evidence type="ECO:0000313" key="17">
    <source>
        <dbReference type="EMBL" id="VEU22835.1"/>
    </source>
</evidence>
<evidence type="ECO:0000256" key="13">
    <source>
        <dbReference type="ARBA" id="ARBA00023136"/>
    </source>
</evidence>
<comment type="similarity">
    <text evidence="4">Belongs to the diacylglycerol acyltransferase family.</text>
</comment>
<evidence type="ECO:0000256" key="6">
    <source>
        <dbReference type="ARBA" id="ARBA00022516"/>
    </source>
</evidence>
<evidence type="ECO:0000256" key="7">
    <source>
        <dbReference type="ARBA" id="ARBA00022679"/>
    </source>
</evidence>
<keyword evidence="7" id="KW-0808">Transferase</keyword>
<evidence type="ECO:0000313" key="18">
    <source>
        <dbReference type="Proteomes" id="UP000290900"/>
    </source>
</evidence>
<evidence type="ECO:0000256" key="5">
    <source>
        <dbReference type="ARBA" id="ARBA00013244"/>
    </source>
</evidence>
<evidence type="ECO:0000256" key="2">
    <source>
        <dbReference type="ARBA" id="ARBA00004771"/>
    </source>
</evidence>
<keyword evidence="11 16" id="KW-1133">Transmembrane helix</keyword>
<comment type="subcellular location">
    <subcellularLocation>
        <location evidence="1">Endoplasmic reticulum membrane</location>
        <topology evidence="1">Multi-pass membrane protein</topology>
    </subcellularLocation>
</comment>
<comment type="pathway">
    <text evidence="3">Lipid metabolism.</text>
</comment>
<name>A0A448YPH7_BRENA</name>
<keyword evidence="13 16" id="KW-0472">Membrane</keyword>
<proteinExistence type="inferred from homology"/>
<accession>A0A448YPH7</accession>
<evidence type="ECO:0000256" key="8">
    <source>
        <dbReference type="ARBA" id="ARBA00022692"/>
    </source>
</evidence>
<keyword evidence="12" id="KW-0443">Lipid metabolism</keyword>
<dbReference type="AlphaFoldDB" id="A0A448YPH7"/>
<comment type="pathway">
    <text evidence="2">Glycerolipid metabolism; triacylglycerol biosynthesis.</text>
</comment>
<organism evidence="17 18">
    <name type="scientific">Brettanomyces naardenensis</name>
    <name type="common">Yeast</name>
    <dbReference type="NCBI Taxonomy" id="13370"/>
    <lineage>
        <taxon>Eukaryota</taxon>
        <taxon>Fungi</taxon>
        <taxon>Dikarya</taxon>
        <taxon>Ascomycota</taxon>
        <taxon>Saccharomycotina</taxon>
        <taxon>Pichiomycetes</taxon>
        <taxon>Pichiales</taxon>
        <taxon>Pichiaceae</taxon>
        <taxon>Brettanomyces</taxon>
    </lineage>
</organism>
<evidence type="ECO:0000256" key="14">
    <source>
        <dbReference type="ARBA" id="ARBA00023315"/>
    </source>
</evidence>
<sequence length="809" mass="93711">MIRIPLKVPWKRRLETIVVMVHSTSLVLFTFLFFFLWCFPVLWPFMTIYTIFFFLLDRTPANGNSPRRYSTWVRNLGIYQYLSSYFPITLHKTVDLKPTFVTKSREVQVYNTVLRYILPDFVLSVLFRLYLIGKTTKSIPVRVRNGPRYVFGYHPHGVIAMGITGGFTMEGANFSNLFPGIRCFVTTLVNQFTLPFYRDYLMSLGVTSVTKKNLKSILRQDNSIVIVVGGATESLYSRPGLNTLVLRKRKGFIKLALEMCGVSDSDKFTSADDDIALVPVYGFGENNIYDVYYTNDSSNSSDGYIRRVLRYWQLWLKRKSGFTLPIVVSRGIFNYDFGVLPFRRPIDVVFGEPIAVKRMYGNKPGDAVTDEELAYYHGLYVEQLVRMFERNRGKYLTKWDKGLEIVDYTRRLQTLAVFTHASSIIVLPWLFFYLWTIPLFWPFLLYYTIFRYWCDKSLSNGANIRRKSSFVRNLPIYRYFCDYFPIRLHKTVDLIPTFTTTTVQRQRYSWLVTWFVPTFLRPLLFRLGLISKHREPVSKEVRTGPRYMFCYHPHGVIAFGITGAFVGEGLQISQFFPGIHCFLLTLINQFMLPFYRDYIMALGVGLVTRKGIAALLSRDQSVAIVIGGASESLLAKPGRNSIVLNRRKGFIKMALRMTGISKTSTIKDDEDDLCIVPVYGFGENDIYDVFYTGLDDPHHRNENERAWKRVLGLIQAWLKRKLGFTLPVIMSRGILNYDCGLLPYRRPVNVVFGRPIPIKRLYGNKPGDPVTTEEVQYYHGVYVKALKTLFADNKAAFLPEWDEDLKIIE</sequence>
<dbReference type="PANTHER" id="PTHR12317">
    <property type="entry name" value="DIACYLGLYCEROL O-ACYLTRANSFERASE"/>
    <property type="match status" value="1"/>
</dbReference>
<keyword evidence="10" id="KW-0256">Endoplasmic reticulum</keyword>
<dbReference type="EMBL" id="CAACVR010000030">
    <property type="protein sequence ID" value="VEU22835.1"/>
    <property type="molecule type" value="Genomic_DNA"/>
</dbReference>
<dbReference type="STRING" id="13370.A0A448YPH7"/>
<evidence type="ECO:0000256" key="10">
    <source>
        <dbReference type="ARBA" id="ARBA00022824"/>
    </source>
</evidence>
<dbReference type="InParanoid" id="A0A448YPH7"/>
<evidence type="ECO:0000256" key="12">
    <source>
        <dbReference type="ARBA" id="ARBA00023098"/>
    </source>
</evidence>
<keyword evidence="6" id="KW-0444">Lipid biosynthesis</keyword>
<dbReference type="Pfam" id="PF03982">
    <property type="entry name" value="DAGAT"/>
    <property type="match status" value="4"/>
</dbReference>
<feature type="transmembrane region" description="Helical" evidence="16">
    <location>
        <begin position="508"/>
        <end position="529"/>
    </location>
</feature>
<dbReference type="GO" id="GO:0005789">
    <property type="term" value="C:endoplasmic reticulum membrane"/>
    <property type="evidence" value="ECO:0007669"/>
    <property type="project" value="UniProtKB-SubCell"/>
</dbReference>
<evidence type="ECO:0000256" key="11">
    <source>
        <dbReference type="ARBA" id="ARBA00022989"/>
    </source>
</evidence>
<dbReference type="InterPro" id="IPR007130">
    <property type="entry name" value="DAGAT"/>
</dbReference>
<dbReference type="GO" id="GO:0006071">
    <property type="term" value="P:glycerol metabolic process"/>
    <property type="evidence" value="ECO:0007669"/>
    <property type="project" value="UniProtKB-KW"/>
</dbReference>
<evidence type="ECO:0000256" key="3">
    <source>
        <dbReference type="ARBA" id="ARBA00005189"/>
    </source>
</evidence>
<evidence type="ECO:0000256" key="4">
    <source>
        <dbReference type="ARBA" id="ARBA00005420"/>
    </source>
</evidence>
<dbReference type="GO" id="GO:0019432">
    <property type="term" value="P:triglyceride biosynthetic process"/>
    <property type="evidence" value="ECO:0007669"/>
    <property type="project" value="TreeGrafter"/>
</dbReference>
<dbReference type="GO" id="GO:0004144">
    <property type="term" value="F:diacylglycerol O-acyltransferase activity"/>
    <property type="evidence" value="ECO:0007669"/>
    <property type="project" value="UniProtKB-EC"/>
</dbReference>
<comment type="catalytic activity">
    <reaction evidence="15">
        <text>an acyl-CoA + a 1,2-diacyl-sn-glycerol = a triacyl-sn-glycerol + CoA</text>
        <dbReference type="Rhea" id="RHEA:10868"/>
        <dbReference type="ChEBI" id="CHEBI:17815"/>
        <dbReference type="ChEBI" id="CHEBI:57287"/>
        <dbReference type="ChEBI" id="CHEBI:58342"/>
        <dbReference type="ChEBI" id="CHEBI:64615"/>
        <dbReference type="EC" id="2.3.1.20"/>
    </reaction>
</comment>
<evidence type="ECO:0000256" key="15">
    <source>
        <dbReference type="ARBA" id="ARBA00048109"/>
    </source>
</evidence>
<dbReference type="PANTHER" id="PTHR12317:SF0">
    <property type="entry name" value="ACYLTRANSFERASE"/>
    <property type="match status" value="1"/>
</dbReference>
<keyword evidence="8 16" id="KW-0812">Transmembrane</keyword>
<keyword evidence="18" id="KW-1185">Reference proteome</keyword>
<keyword evidence="14" id="KW-0012">Acyltransferase</keyword>
<dbReference type="Proteomes" id="UP000290900">
    <property type="component" value="Unassembled WGS sequence"/>
</dbReference>
<evidence type="ECO:0000256" key="9">
    <source>
        <dbReference type="ARBA" id="ARBA00022798"/>
    </source>
</evidence>
<keyword evidence="9" id="KW-0319">Glycerol metabolism</keyword>
<evidence type="ECO:0000256" key="16">
    <source>
        <dbReference type="SAM" id="Phobius"/>
    </source>
</evidence>